<proteinExistence type="predicted"/>
<dbReference type="STRING" id="338188.ERS852397_03249"/>
<reference evidence="3 4" key="1">
    <citation type="submission" date="2015-09" db="EMBL/GenBank/DDBJ databases">
        <authorList>
            <consortium name="Pathogen Informatics"/>
        </authorList>
    </citation>
    <scope>NUCLEOTIDE SEQUENCE [LARGE SCALE GENOMIC DNA]</scope>
    <source>
        <strain evidence="3 4">2789STDY5608840</strain>
    </source>
</reference>
<dbReference type="AlphaFoldDB" id="A0A174JML3"/>
<evidence type="ECO:0000313" key="3">
    <source>
        <dbReference type="EMBL" id="CUO98299.1"/>
    </source>
</evidence>
<protein>
    <recommendedName>
        <fullName evidence="5">DUF4355 domain-containing protein</fullName>
    </recommendedName>
</protein>
<evidence type="ECO:0008006" key="5">
    <source>
        <dbReference type="Google" id="ProtNLM"/>
    </source>
</evidence>
<dbReference type="RefSeq" id="WP_055279688.1">
    <property type="nucleotide sequence ID" value="NZ_CABIXA010000022.1"/>
</dbReference>
<accession>A0A174JML3</accession>
<evidence type="ECO:0000256" key="2">
    <source>
        <dbReference type="SAM" id="MobiDB-lite"/>
    </source>
</evidence>
<feature type="coiled-coil region" evidence="1">
    <location>
        <begin position="97"/>
        <end position="124"/>
    </location>
</feature>
<evidence type="ECO:0000256" key="1">
    <source>
        <dbReference type="SAM" id="Coils"/>
    </source>
</evidence>
<organism evidence="3 4">
    <name type="scientific">Bacteroides finegoldii</name>
    <dbReference type="NCBI Taxonomy" id="338188"/>
    <lineage>
        <taxon>Bacteria</taxon>
        <taxon>Pseudomonadati</taxon>
        <taxon>Bacteroidota</taxon>
        <taxon>Bacteroidia</taxon>
        <taxon>Bacteroidales</taxon>
        <taxon>Bacteroidaceae</taxon>
        <taxon>Bacteroides</taxon>
    </lineage>
</organism>
<feature type="region of interest" description="Disordered" evidence="2">
    <location>
        <begin position="69"/>
        <end position="90"/>
    </location>
</feature>
<dbReference type="EMBL" id="CYZH01000022">
    <property type="protein sequence ID" value="CUO98299.1"/>
    <property type="molecule type" value="Genomic_DNA"/>
</dbReference>
<keyword evidence="1" id="KW-0175">Coiled coil</keyword>
<sequence>MKEKIFQALKLAYVNLGLSDEILQGQADALAAIGLVTDDNLATVVQGQKAFLASLQSGIDKRVTDAVNKAKEKEAASGGEQNKQQPNEEPEWFKQYKQQQEERFSSLQEENETFKAEKLRAERNALISSKAKELGIPEWRMKEGFAITDEMDETAINTYLSGVKQNIVTAGLEKKDSAFPLSTPAEKSKELAKQWAESLPDAN</sequence>
<dbReference type="Proteomes" id="UP000095517">
    <property type="component" value="Unassembled WGS sequence"/>
</dbReference>
<evidence type="ECO:0000313" key="4">
    <source>
        <dbReference type="Proteomes" id="UP000095517"/>
    </source>
</evidence>
<gene>
    <name evidence="3" type="ORF">ERS852397_03249</name>
</gene>
<name>A0A174JML3_9BACE</name>